<dbReference type="PANTHER" id="PTHR10256:SF0">
    <property type="entry name" value="INACTIVE SELENIDE, WATER DIKINASE-LIKE PROTEIN-RELATED"/>
    <property type="match status" value="1"/>
</dbReference>
<dbReference type="NCBIfam" id="TIGR00476">
    <property type="entry name" value="selD"/>
    <property type="match status" value="1"/>
</dbReference>
<feature type="domain" description="PurM-like N-terminal" evidence="6">
    <location>
        <begin position="433"/>
        <end position="542"/>
    </location>
</feature>
<keyword evidence="3" id="KW-0418">Kinase</keyword>
<dbReference type="PANTHER" id="PTHR10256">
    <property type="entry name" value="SELENIDE, WATER DIKINASE"/>
    <property type="match status" value="1"/>
</dbReference>
<dbReference type="Pfam" id="PF07992">
    <property type="entry name" value="Pyr_redox_2"/>
    <property type="match status" value="1"/>
</dbReference>
<dbReference type="InterPro" id="IPR016188">
    <property type="entry name" value="PurM-like_N"/>
</dbReference>
<evidence type="ECO:0000259" key="8">
    <source>
        <dbReference type="Pfam" id="PF07992"/>
    </source>
</evidence>
<dbReference type="AlphaFoldDB" id="A0A0F9KBK7"/>
<reference evidence="9" key="1">
    <citation type="journal article" date="2015" name="Nature">
        <title>Complex archaea that bridge the gap between prokaryotes and eukaryotes.</title>
        <authorList>
            <person name="Spang A."/>
            <person name="Saw J.H."/>
            <person name="Jorgensen S.L."/>
            <person name="Zaremba-Niedzwiedzka K."/>
            <person name="Martijn J."/>
            <person name="Lind A.E."/>
            <person name="van Eijk R."/>
            <person name="Schleper C."/>
            <person name="Guy L."/>
            <person name="Ettema T.J."/>
        </authorList>
    </citation>
    <scope>NUCLEOTIDE SEQUENCE</scope>
</reference>
<accession>A0A0F9KBK7</accession>
<dbReference type="Gene3D" id="3.90.650.10">
    <property type="entry name" value="PurM-like C-terminal domain"/>
    <property type="match status" value="1"/>
</dbReference>
<dbReference type="InterPro" id="IPR036676">
    <property type="entry name" value="PurM-like_C_sf"/>
</dbReference>
<dbReference type="Gene3D" id="3.50.50.100">
    <property type="match status" value="1"/>
</dbReference>
<keyword evidence="5" id="KW-0711">Selenium</keyword>
<dbReference type="Pfam" id="PF02769">
    <property type="entry name" value="AIRS_C"/>
    <property type="match status" value="1"/>
</dbReference>
<evidence type="ECO:0000256" key="4">
    <source>
        <dbReference type="ARBA" id="ARBA00022840"/>
    </source>
</evidence>
<evidence type="ECO:0000256" key="1">
    <source>
        <dbReference type="ARBA" id="ARBA00022679"/>
    </source>
</evidence>
<dbReference type="InterPro" id="IPR036188">
    <property type="entry name" value="FAD/NAD-bd_sf"/>
</dbReference>
<dbReference type="InterPro" id="IPR004536">
    <property type="entry name" value="SPS/SelD"/>
</dbReference>
<comment type="caution">
    <text evidence="9">The sequence shown here is derived from an EMBL/GenBank/DDBJ whole genome shotgun (WGS) entry which is preliminary data.</text>
</comment>
<protein>
    <recommendedName>
        <fullName evidence="10">Selenide, water dikinase</fullName>
    </recommendedName>
</protein>
<dbReference type="CDD" id="cd02195">
    <property type="entry name" value="SelD"/>
    <property type="match status" value="1"/>
</dbReference>
<keyword evidence="2" id="KW-0547">Nucleotide-binding</keyword>
<dbReference type="InterPro" id="IPR036921">
    <property type="entry name" value="PurM-like_N_sf"/>
</dbReference>
<sequence>MIYSPAPLTRDLVLIGGGHAHALVLRKWGMAPLPGARLTVINPGPTAPYTGMLPGHVAGHYDRETLEIDLVRLCQFAGARLILSHATDINRSDRMISVEGRTAIAYDTASIDIGITAQMDMPGFIDHAVGAKPLDIYASRWRDFVAAVKSGTTAPKVAIIGAGVAGCELSMAMAYSLAQAGVTPSVTVIEAGDSVSGLGIQARKQMLYRMQQAGVALCFNAHIQCVTATHVILENQKTIAASLTVGAAGAFPHKWLLKTDLPLIDGFIETTPDLRVNGDPDFFAVGDCAAMSFAPRPKAGVFAVRAADVLHHNLRATLTGKPLRAFKPQKNYLKLISLGEKSALAEKFGFAFASPLLWRWKDHIDRKFMEKLNTLPSMPVLAIPGEIALGAREIMQDKPLCGGCGAKVGGSILSAVLPSIRSIPGPDVIQGAGDDAAILRQPGGGFQVLSTDHLRAIVQDPFEMARIAAVHALGDVWAMGAHPQSALSSIILPRMSPALQRRTLGEITDAAQEIFLDSGAALIGGHTTMGAELTIGFTVTGTRQSMPITVAGAKPGDVLLLTRPIGSGVLMAASMMGLAQGRDVATVLATMRLPQTRQAAILQNAHAMTDVTGFGLAGHVQAICTASRLRAEIRAGDVPFFQGARKLSDSGVGSSLLQSNIEYAPSTGISDPLLFDPQTAGGLLAALPPNAAKDAIDTLAKEGLRGWVIGNLQEGSGPIQII</sequence>
<evidence type="ECO:0000256" key="5">
    <source>
        <dbReference type="ARBA" id="ARBA00023266"/>
    </source>
</evidence>
<gene>
    <name evidence="9" type="ORF">LCGC14_1424090</name>
</gene>
<dbReference type="EMBL" id="LAZR01009531">
    <property type="protein sequence ID" value="KKM72081.1"/>
    <property type="molecule type" value="Genomic_DNA"/>
</dbReference>
<dbReference type="GO" id="GO:0005737">
    <property type="term" value="C:cytoplasm"/>
    <property type="evidence" value="ECO:0007669"/>
    <property type="project" value="TreeGrafter"/>
</dbReference>
<evidence type="ECO:0000259" key="6">
    <source>
        <dbReference type="Pfam" id="PF00586"/>
    </source>
</evidence>
<evidence type="ECO:0000256" key="2">
    <source>
        <dbReference type="ARBA" id="ARBA00022741"/>
    </source>
</evidence>
<evidence type="ECO:0000256" key="3">
    <source>
        <dbReference type="ARBA" id="ARBA00022777"/>
    </source>
</evidence>
<dbReference type="GO" id="GO:0016260">
    <property type="term" value="P:selenocysteine biosynthetic process"/>
    <property type="evidence" value="ECO:0007669"/>
    <property type="project" value="TreeGrafter"/>
</dbReference>
<dbReference type="Pfam" id="PF00586">
    <property type="entry name" value="AIRS"/>
    <property type="match status" value="1"/>
</dbReference>
<evidence type="ECO:0000259" key="7">
    <source>
        <dbReference type="Pfam" id="PF02769"/>
    </source>
</evidence>
<feature type="domain" description="FAD/NAD(P)-binding" evidence="8">
    <location>
        <begin position="11"/>
        <end position="298"/>
    </location>
</feature>
<name>A0A0F9KBK7_9ZZZZ</name>
<feature type="domain" description="PurM-like C-terminal" evidence="7">
    <location>
        <begin position="554"/>
        <end position="716"/>
    </location>
</feature>
<dbReference type="InterPro" id="IPR010918">
    <property type="entry name" value="PurM-like_C_dom"/>
</dbReference>
<dbReference type="SUPFAM" id="SSF55326">
    <property type="entry name" value="PurM N-terminal domain-like"/>
    <property type="match status" value="1"/>
</dbReference>
<dbReference type="GO" id="GO:0016491">
    <property type="term" value="F:oxidoreductase activity"/>
    <property type="evidence" value="ECO:0007669"/>
    <property type="project" value="InterPro"/>
</dbReference>
<dbReference type="InterPro" id="IPR023753">
    <property type="entry name" value="FAD/NAD-binding_dom"/>
</dbReference>
<organism evidence="9">
    <name type="scientific">marine sediment metagenome</name>
    <dbReference type="NCBI Taxonomy" id="412755"/>
    <lineage>
        <taxon>unclassified sequences</taxon>
        <taxon>metagenomes</taxon>
        <taxon>ecological metagenomes</taxon>
    </lineage>
</organism>
<dbReference type="GO" id="GO:0004756">
    <property type="term" value="F:selenide, water dikinase activity"/>
    <property type="evidence" value="ECO:0007669"/>
    <property type="project" value="TreeGrafter"/>
</dbReference>
<dbReference type="InterPro" id="IPR017584">
    <property type="entry name" value="Pyridine_nucleo_diS_OxRdtase_N"/>
</dbReference>
<dbReference type="GO" id="GO:0005524">
    <property type="term" value="F:ATP binding"/>
    <property type="evidence" value="ECO:0007669"/>
    <property type="project" value="UniProtKB-KW"/>
</dbReference>
<dbReference type="SUPFAM" id="SSF56042">
    <property type="entry name" value="PurM C-terminal domain-like"/>
    <property type="match status" value="1"/>
</dbReference>
<keyword evidence="1" id="KW-0808">Transferase</keyword>
<proteinExistence type="predicted"/>
<dbReference type="SUPFAM" id="SSF51905">
    <property type="entry name" value="FAD/NAD(P)-binding domain"/>
    <property type="match status" value="2"/>
</dbReference>
<dbReference type="Gene3D" id="3.30.1330.10">
    <property type="entry name" value="PurM-like, N-terminal domain"/>
    <property type="match status" value="1"/>
</dbReference>
<evidence type="ECO:0008006" key="10">
    <source>
        <dbReference type="Google" id="ProtNLM"/>
    </source>
</evidence>
<keyword evidence="4" id="KW-0067">ATP-binding</keyword>
<evidence type="ECO:0000313" key="9">
    <source>
        <dbReference type="EMBL" id="KKM72081.1"/>
    </source>
</evidence>
<dbReference type="NCBIfam" id="TIGR03169">
    <property type="entry name" value="Nterm_to_SelD"/>
    <property type="match status" value="1"/>
</dbReference>